<protein>
    <submittedName>
        <fullName evidence="1">Uncharacterized protein</fullName>
    </submittedName>
</protein>
<sequence length="35" mass="4155">MVDDAVTIEDHEFLLHRSFTPFARKKIGRHSCRKL</sequence>
<reference evidence="1 2" key="1">
    <citation type="journal article" date="2011" name="J. Bacteriol.">
        <title>Complete genome sequence of Burkholderia rhizoxinica, an endosymbiont of Rhizopus microsporus.</title>
        <authorList>
            <person name="Lackner G."/>
            <person name="Moebius N."/>
            <person name="Partida-Martinez L."/>
            <person name="Hertweck C."/>
        </authorList>
    </citation>
    <scope>NUCLEOTIDE SEQUENCE [LARGE SCALE GENOMIC DNA]</scope>
    <source>
        <strain evidence="2">DSM 19002 / CIP 109453 / HKI 454</strain>
    </source>
</reference>
<gene>
    <name evidence="1" type="ordered locus">RBRH_04097</name>
</gene>
<dbReference type="AlphaFoldDB" id="E5AL37"/>
<dbReference type="EMBL" id="FR687359">
    <property type="protein sequence ID" value="CBW75994.1"/>
    <property type="molecule type" value="Genomic_DNA"/>
</dbReference>
<evidence type="ECO:0000313" key="1">
    <source>
        <dbReference type="EMBL" id="CBW75994.1"/>
    </source>
</evidence>
<dbReference type="HOGENOM" id="CLU_3363869_0_0_4"/>
<name>E5AL37_MYCRK</name>
<evidence type="ECO:0000313" key="2">
    <source>
        <dbReference type="Proteomes" id="UP000007437"/>
    </source>
</evidence>
<dbReference type="Proteomes" id="UP000007437">
    <property type="component" value="Chromosome"/>
</dbReference>
<organism evidence="1 2">
    <name type="scientific">Mycetohabitans rhizoxinica (strain DSM 19002 / CIP 109453 / HKI 454)</name>
    <name type="common">Paraburkholderia rhizoxinica</name>
    <dbReference type="NCBI Taxonomy" id="882378"/>
    <lineage>
        <taxon>Bacteria</taxon>
        <taxon>Pseudomonadati</taxon>
        <taxon>Pseudomonadota</taxon>
        <taxon>Betaproteobacteria</taxon>
        <taxon>Burkholderiales</taxon>
        <taxon>Burkholderiaceae</taxon>
        <taxon>Mycetohabitans</taxon>
    </lineage>
</organism>
<proteinExistence type="predicted"/>
<dbReference type="KEGG" id="brh:RBRH_04097"/>
<accession>E5AL37</accession>